<dbReference type="InterPro" id="IPR000322">
    <property type="entry name" value="Glyco_hydro_31_TIM"/>
</dbReference>
<dbReference type="SUPFAM" id="SSF51011">
    <property type="entry name" value="Glycosyl hydrolase domain"/>
    <property type="match status" value="1"/>
</dbReference>
<evidence type="ECO:0000259" key="4">
    <source>
        <dbReference type="Pfam" id="PF01055"/>
    </source>
</evidence>
<evidence type="ECO:0000313" key="8">
    <source>
        <dbReference type="Proteomes" id="UP000182584"/>
    </source>
</evidence>
<organism evidence="7 8">
    <name type="scientific">Butyrivibrio fibrisolvens</name>
    <dbReference type="NCBI Taxonomy" id="831"/>
    <lineage>
        <taxon>Bacteria</taxon>
        <taxon>Bacillati</taxon>
        <taxon>Bacillota</taxon>
        <taxon>Clostridia</taxon>
        <taxon>Lachnospirales</taxon>
        <taxon>Lachnospiraceae</taxon>
        <taxon>Butyrivibrio</taxon>
    </lineage>
</organism>
<dbReference type="Pfam" id="PF01055">
    <property type="entry name" value="Glyco_hydro_31_2nd"/>
    <property type="match status" value="1"/>
</dbReference>
<evidence type="ECO:0000259" key="5">
    <source>
        <dbReference type="Pfam" id="PF17137"/>
    </source>
</evidence>
<dbReference type="RefSeq" id="WP_074756777.1">
    <property type="nucleotide sequence ID" value="NZ_FOGJ01000016.1"/>
</dbReference>
<evidence type="ECO:0000313" key="7">
    <source>
        <dbReference type="EMBL" id="SES01324.1"/>
    </source>
</evidence>
<reference evidence="7 8" key="1">
    <citation type="submission" date="2016-10" db="EMBL/GenBank/DDBJ databases">
        <authorList>
            <person name="de Groot N.N."/>
        </authorList>
    </citation>
    <scope>NUCLEOTIDE SEQUENCE [LARGE SCALE GENOMIC DNA]</scope>
    <source>
        <strain evidence="7 8">AR40</strain>
    </source>
</reference>
<evidence type="ECO:0000256" key="3">
    <source>
        <dbReference type="SAM" id="MobiDB-lite"/>
    </source>
</evidence>
<dbReference type="Gene3D" id="2.60.40.1180">
    <property type="entry name" value="Golgi alpha-mannosidase II"/>
    <property type="match status" value="2"/>
</dbReference>
<dbReference type="GO" id="GO:0090599">
    <property type="term" value="F:alpha-glucosidase activity"/>
    <property type="evidence" value="ECO:0007669"/>
    <property type="project" value="TreeGrafter"/>
</dbReference>
<feature type="domain" description="DUF5110" evidence="5">
    <location>
        <begin position="638"/>
        <end position="704"/>
    </location>
</feature>
<dbReference type="InterPro" id="IPR017853">
    <property type="entry name" value="GH"/>
</dbReference>
<dbReference type="PANTHER" id="PTHR22762:SF89">
    <property type="entry name" value="ALPHA-XYLOSIDASE"/>
    <property type="match status" value="1"/>
</dbReference>
<feature type="domain" description="Glycosyl hydrolase family 31 C-terminal" evidence="6">
    <location>
        <begin position="528"/>
        <end position="618"/>
    </location>
</feature>
<name>A0A1H9TWG8_BUTFI</name>
<dbReference type="InterPro" id="IPR033403">
    <property type="entry name" value="DUF5110"/>
</dbReference>
<dbReference type="PANTHER" id="PTHR22762">
    <property type="entry name" value="ALPHA-GLUCOSIDASE"/>
    <property type="match status" value="1"/>
</dbReference>
<dbReference type="Pfam" id="PF17137">
    <property type="entry name" value="DUF5110"/>
    <property type="match status" value="1"/>
</dbReference>
<dbReference type="Proteomes" id="UP000182584">
    <property type="component" value="Unassembled WGS sequence"/>
</dbReference>
<dbReference type="GO" id="GO:0005975">
    <property type="term" value="P:carbohydrate metabolic process"/>
    <property type="evidence" value="ECO:0007669"/>
    <property type="project" value="InterPro"/>
</dbReference>
<dbReference type="Gene3D" id="3.20.20.80">
    <property type="entry name" value="Glycosidases"/>
    <property type="match status" value="1"/>
</dbReference>
<dbReference type="EMBL" id="FOGJ01000016">
    <property type="protein sequence ID" value="SES01324.1"/>
    <property type="molecule type" value="Genomic_DNA"/>
</dbReference>
<accession>A0A1H9TWG8</accession>
<comment type="similarity">
    <text evidence="1 2">Belongs to the glycosyl hydrolase 31 family.</text>
</comment>
<dbReference type="GO" id="GO:0006491">
    <property type="term" value="P:N-glycan processing"/>
    <property type="evidence" value="ECO:0007669"/>
    <property type="project" value="TreeGrafter"/>
</dbReference>
<keyword evidence="2" id="KW-0326">Glycosidase</keyword>
<sequence length="866" mass="99458">MIIGNKYRITILTGRLIRLEYNEQGIFEDRITKTVVNRDFDKVSYELRRFGDQLETGKKENSQIQNDPVENSLIKTIDTNNILSKFIEIETDDLIIRYDEKSFSAQGLSITLKETGSVWHYSITYGNSDENLFGTARTLDGCDGGLWLEEGIFGKRGYAVLNDTGSPVVVSGIDDNPSSYEYANRDGSGIDIYFFGYGKDFYGGLKDFYKLCGKTPMIPRYALGNWWSRYYRYTEESYSDVLDNFKKMEIPLSVAVIDMDWHITEVDPKYGTGWTGYSWNKDLFPDHKRFLKMLHDRGLATTLNLHPADGIRAFEDMYREVAESVGIDPDSKEPVEFDFSDKKFRDAYFEKVMHPYEDDGVDFWWIDWQQGTGRDERDVDPLFLLNHYHYHDQEGRNIRPMIFSRYAGPGSHRYPVGFSGDTVMTWKSLDFQPYFTSTSSNIGYGYWSHDIGGHMMGEKDDERLIRWIQYGVFSPINRLHSSSSAFLNKEPWAIDEPYRGVMTDYLRLRHRLLPYLYTESFRAYEEDKPIVRPMYYLLPDDERAYNVPCEYGFGDELIVGAITRPMDRELRLSTVNMVLPSGRWYDIFTGTIYNGGIMRKMYRRLTDIPVLLGEGGIIPMSLDDKTNGVVNPSDIRLCIGFGQNGSYEMYEDDGITMNYLSGSYVKTRYETAVDQDTLHIAIAPARGDLSLIPDKRKYEISIYGAEVSDLDNIVIKDISDITDDNDTENNDIDNDDTVNNNTVNNNTKDRDAINDCTKTSGSEDDGILKPEAVSYDNSRRILNITIGSIATSKGAVITVSGIHRASNDYKKKVFDILEYAWIPIMTKDLVNGKLQNMSDDEFLNWLKETDISENLKNAITEIYADK</sequence>
<dbReference type="OrthoDB" id="176168at2"/>
<gene>
    <name evidence="7" type="ORF">SAMN04487884_11645</name>
</gene>
<evidence type="ECO:0000259" key="6">
    <source>
        <dbReference type="Pfam" id="PF21365"/>
    </source>
</evidence>
<feature type="compositionally biased region" description="Low complexity" evidence="3">
    <location>
        <begin position="737"/>
        <end position="746"/>
    </location>
</feature>
<feature type="domain" description="Glycoside hydrolase family 31 TIM barrel" evidence="4">
    <location>
        <begin position="215"/>
        <end position="518"/>
    </location>
</feature>
<dbReference type="InterPro" id="IPR013780">
    <property type="entry name" value="Glyco_hydro_b"/>
</dbReference>
<dbReference type="InterPro" id="IPR048395">
    <property type="entry name" value="Glyco_hydro_31_C"/>
</dbReference>
<proteinExistence type="inferred from homology"/>
<evidence type="ECO:0000256" key="2">
    <source>
        <dbReference type="RuleBase" id="RU361185"/>
    </source>
</evidence>
<feature type="region of interest" description="Disordered" evidence="3">
    <location>
        <begin position="725"/>
        <end position="750"/>
    </location>
</feature>
<keyword evidence="2 7" id="KW-0378">Hydrolase</keyword>
<protein>
    <submittedName>
        <fullName evidence="7">Alpha-glucosidase, glycosyl hydrolase family GH31</fullName>
    </submittedName>
</protein>
<dbReference type="CDD" id="cd06595">
    <property type="entry name" value="GH31_u1"/>
    <property type="match status" value="1"/>
</dbReference>
<dbReference type="Pfam" id="PF21365">
    <property type="entry name" value="Glyco_hydro_31_3rd"/>
    <property type="match status" value="1"/>
</dbReference>
<dbReference type="AlphaFoldDB" id="A0A1H9TWG8"/>
<dbReference type="SUPFAM" id="SSF51445">
    <property type="entry name" value="(Trans)glycosidases"/>
    <property type="match status" value="1"/>
</dbReference>
<evidence type="ECO:0000256" key="1">
    <source>
        <dbReference type="ARBA" id="ARBA00007806"/>
    </source>
</evidence>
<feature type="compositionally biased region" description="Acidic residues" evidence="3">
    <location>
        <begin position="725"/>
        <end position="736"/>
    </location>
</feature>